<feature type="domain" description="AMP-dependent synthetase/ligase" evidence="3">
    <location>
        <begin position="8"/>
        <end position="375"/>
    </location>
</feature>
<dbReference type="Pfam" id="PF00501">
    <property type="entry name" value="AMP-binding"/>
    <property type="match status" value="1"/>
</dbReference>
<sequence length="513" mass="55124">MGITLPLHRWAQQTPDREAVVDGAGWTTFRDLRERVARLAGALRGLGVRPDDRVAVLALNSARYLECLSAVPWAGGVLNPVNIRWSPAEIAFSLDDSRTGVLIVDDTFAALVPALRAASSSLRVVVHMGDPPADSDMHGYEDLIAATAPIPDAHRGGDDLAGVFYTGGTTGFPKGVMLSHDNLLASAMGGLVATAAYRITPNARVLHAAPLFHIAGFGVSLMTSIVGIPQVVLPAFDADRAAAIIARERITEVFLAPTMLRMMLDHPKFADHDLSSLRMLTYGASPITSALLDRVLAALPGVALVQAYGQTELSPLATLLLPEDHLDGNPAKLRSAGRPCLHADVRVVGPDGNELPRGDVGEIVARGNHVMTGYWNRPEENEQALRDGWMHTGDLGFMDADGYLTVVDRLKDMIVTGAENVYSAEVENAINAHPDVACCAVIALPDPRWGERVHAVVVPHPNHELTAERLRAHVKTLIAGYKAPRSVEFVDALPLTAAGKVRKSVLRERTGRW</sequence>
<evidence type="ECO:0000256" key="1">
    <source>
        <dbReference type="ARBA" id="ARBA00006432"/>
    </source>
</evidence>
<dbReference type="InterPro" id="IPR050237">
    <property type="entry name" value="ATP-dep_AMP-bd_enzyme"/>
</dbReference>
<evidence type="ECO:0000313" key="6">
    <source>
        <dbReference type="Proteomes" id="UP000286931"/>
    </source>
</evidence>
<proteinExistence type="inferred from homology"/>
<name>A0A401YKJ7_9ACTN</name>
<dbReference type="PROSITE" id="PS00455">
    <property type="entry name" value="AMP_BINDING"/>
    <property type="match status" value="1"/>
</dbReference>
<evidence type="ECO:0000259" key="3">
    <source>
        <dbReference type="Pfam" id="PF00501"/>
    </source>
</evidence>
<comment type="caution">
    <text evidence="5">The sequence shown here is derived from an EMBL/GenBank/DDBJ whole genome shotgun (WGS) entry which is preliminary data.</text>
</comment>
<comment type="similarity">
    <text evidence="1">Belongs to the ATP-dependent AMP-binding enzyme family.</text>
</comment>
<dbReference type="EMBL" id="BIFH01000017">
    <property type="protein sequence ID" value="GCD95142.1"/>
    <property type="molecule type" value="Genomic_DNA"/>
</dbReference>
<dbReference type="PANTHER" id="PTHR43767:SF1">
    <property type="entry name" value="NONRIBOSOMAL PEPTIDE SYNTHASE PES1 (EUROFUNG)-RELATED"/>
    <property type="match status" value="1"/>
</dbReference>
<dbReference type="PANTHER" id="PTHR43767">
    <property type="entry name" value="LONG-CHAIN-FATTY-ACID--COA LIGASE"/>
    <property type="match status" value="1"/>
</dbReference>
<reference evidence="5 6" key="1">
    <citation type="submission" date="2018-12" db="EMBL/GenBank/DDBJ databases">
        <title>Draft genome sequence of Embleya hyalina NBRC 13850T.</title>
        <authorList>
            <person name="Komaki H."/>
            <person name="Hosoyama A."/>
            <person name="Kimura A."/>
            <person name="Ichikawa N."/>
            <person name="Tamura T."/>
        </authorList>
    </citation>
    <scope>NUCLEOTIDE SEQUENCE [LARGE SCALE GENOMIC DNA]</scope>
    <source>
        <strain evidence="5 6">NBRC 13850</strain>
    </source>
</reference>
<dbReference type="OrthoDB" id="9803968at2"/>
<organism evidence="5 6">
    <name type="scientific">Embleya hyalina</name>
    <dbReference type="NCBI Taxonomy" id="516124"/>
    <lineage>
        <taxon>Bacteria</taxon>
        <taxon>Bacillati</taxon>
        <taxon>Actinomycetota</taxon>
        <taxon>Actinomycetes</taxon>
        <taxon>Kitasatosporales</taxon>
        <taxon>Streptomycetaceae</taxon>
        <taxon>Embleya</taxon>
    </lineage>
</organism>
<dbReference type="NCBIfam" id="NF004837">
    <property type="entry name" value="PRK06187.1"/>
    <property type="match status" value="1"/>
</dbReference>
<dbReference type="InterPro" id="IPR045851">
    <property type="entry name" value="AMP-bd_C_sf"/>
</dbReference>
<dbReference type="InterPro" id="IPR000873">
    <property type="entry name" value="AMP-dep_synth/lig_dom"/>
</dbReference>
<accession>A0A401YKJ7</accession>
<dbReference type="InterPro" id="IPR042099">
    <property type="entry name" value="ANL_N_sf"/>
</dbReference>
<protein>
    <submittedName>
        <fullName evidence="5">Fatty-acid--CoA ligase</fullName>
    </submittedName>
</protein>
<dbReference type="Proteomes" id="UP000286931">
    <property type="component" value="Unassembled WGS sequence"/>
</dbReference>
<evidence type="ECO:0000313" key="5">
    <source>
        <dbReference type="EMBL" id="GCD95142.1"/>
    </source>
</evidence>
<dbReference type="AlphaFoldDB" id="A0A401YKJ7"/>
<dbReference type="InterPro" id="IPR025110">
    <property type="entry name" value="AMP-bd_C"/>
</dbReference>
<dbReference type="Pfam" id="PF13193">
    <property type="entry name" value="AMP-binding_C"/>
    <property type="match status" value="1"/>
</dbReference>
<evidence type="ECO:0000259" key="4">
    <source>
        <dbReference type="Pfam" id="PF13193"/>
    </source>
</evidence>
<gene>
    <name evidence="5" type="ORF">EHYA_02811</name>
</gene>
<dbReference type="CDD" id="cd17631">
    <property type="entry name" value="FACL_FadD13-like"/>
    <property type="match status" value="1"/>
</dbReference>
<dbReference type="Gene3D" id="3.40.50.12780">
    <property type="entry name" value="N-terminal domain of ligase-like"/>
    <property type="match status" value="1"/>
</dbReference>
<dbReference type="SUPFAM" id="SSF56801">
    <property type="entry name" value="Acetyl-CoA synthetase-like"/>
    <property type="match status" value="1"/>
</dbReference>
<dbReference type="FunFam" id="3.30.300.30:FF:000008">
    <property type="entry name" value="2,3-dihydroxybenzoate-AMP ligase"/>
    <property type="match status" value="1"/>
</dbReference>
<dbReference type="InterPro" id="IPR020845">
    <property type="entry name" value="AMP-binding_CS"/>
</dbReference>
<evidence type="ECO:0000256" key="2">
    <source>
        <dbReference type="ARBA" id="ARBA00022598"/>
    </source>
</evidence>
<keyword evidence="6" id="KW-1185">Reference proteome</keyword>
<dbReference type="Gene3D" id="3.30.300.30">
    <property type="match status" value="1"/>
</dbReference>
<keyword evidence="2 5" id="KW-0436">Ligase</keyword>
<feature type="domain" description="AMP-binding enzyme C-terminal" evidence="4">
    <location>
        <begin position="425"/>
        <end position="500"/>
    </location>
</feature>
<dbReference type="GO" id="GO:0016878">
    <property type="term" value="F:acid-thiol ligase activity"/>
    <property type="evidence" value="ECO:0007669"/>
    <property type="project" value="UniProtKB-ARBA"/>
</dbReference>
<dbReference type="RefSeq" id="WP_126637297.1">
    <property type="nucleotide sequence ID" value="NZ_BIFH01000017.1"/>
</dbReference>